<name>A0ABQ9IHK9_9NEOP</name>
<accession>A0ABQ9IHK9</accession>
<dbReference type="InterPro" id="IPR036397">
    <property type="entry name" value="RNaseH_sf"/>
</dbReference>
<evidence type="ECO:0000313" key="1">
    <source>
        <dbReference type="EMBL" id="KAJ8896131.1"/>
    </source>
</evidence>
<evidence type="ECO:0000313" key="2">
    <source>
        <dbReference type="Proteomes" id="UP001159363"/>
    </source>
</evidence>
<protein>
    <submittedName>
        <fullName evidence="1">Uncharacterized protein</fullName>
    </submittedName>
</protein>
<keyword evidence="2" id="KW-1185">Reference proteome</keyword>
<dbReference type="EMBL" id="JARBHB010000001">
    <property type="protein sequence ID" value="KAJ8896131.1"/>
    <property type="molecule type" value="Genomic_DNA"/>
</dbReference>
<dbReference type="Proteomes" id="UP001159363">
    <property type="component" value="Chromosome 1"/>
</dbReference>
<sequence>MLSVTLQNRRLRLPWCQRKVTSNANDWRRIALNDESRFPLGKNGDCGRRVWKTAGELYESCLSLKSGGREWGGGERRGLRTRRERHLLRLAVVVGTAGPPAPEYLRTRRCGRHSAKVIGREGEKKTVRLLASQQGEPASIAGRVTPDFSMWESYRTTPLIGEFPWGSPPPPPALAFRRCSILASFHPFKLSRPRGSLIIHSQTRPSSGSQAMPITDESVWRFGIPHDYKTTMAARNKHTCWKSYRGVTAEYRWVRSAKSEPKIAEYPLSSVEYYRACPSRAEDYQPSSKLQQP</sequence>
<proteinExistence type="predicted"/>
<organism evidence="1 2">
    <name type="scientific">Dryococelus australis</name>
    <dbReference type="NCBI Taxonomy" id="614101"/>
    <lineage>
        <taxon>Eukaryota</taxon>
        <taxon>Metazoa</taxon>
        <taxon>Ecdysozoa</taxon>
        <taxon>Arthropoda</taxon>
        <taxon>Hexapoda</taxon>
        <taxon>Insecta</taxon>
        <taxon>Pterygota</taxon>
        <taxon>Neoptera</taxon>
        <taxon>Polyneoptera</taxon>
        <taxon>Phasmatodea</taxon>
        <taxon>Verophasmatodea</taxon>
        <taxon>Anareolatae</taxon>
        <taxon>Phasmatidae</taxon>
        <taxon>Eurycanthinae</taxon>
        <taxon>Dryococelus</taxon>
    </lineage>
</organism>
<dbReference type="Gene3D" id="3.30.420.10">
    <property type="entry name" value="Ribonuclease H-like superfamily/Ribonuclease H"/>
    <property type="match status" value="1"/>
</dbReference>
<reference evidence="1 2" key="1">
    <citation type="submission" date="2023-02" db="EMBL/GenBank/DDBJ databases">
        <title>LHISI_Scaffold_Assembly.</title>
        <authorList>
            <person name="Stuart O.P."/>
            <person name="Cleave R."/>
            <person name="Magrath M.J.L."/>
            <person name="Mikheyev A.S."/>
        </authorList>
    </citation>
    <scope>NUCLEOTIDE SEQUENCE [LARGE SCALE GENOMIC DNA]</scope>
    <source>
        <strain evidence="1">Daus_M_001</strain>
        <tissue evidence="1">Leg muscle</tissue>
    </source>
</reference>
<gene>
    <name evidence="1" type="ORF">PR048_001474</name>
</gene>
<comment type="caution">
    <text evidence="1">The sequence shown here is derived from an EMBL/GenBank/DDBJ whole genome shotgun (WGS) entry which is preliminary data.</text>
</comment>